<dbReference type="EMBL" id="FOHN01000021">
    <property type="protein sequence ID" value="SET44563.1"/>
    <property type="molecule type" value="Genomic_DNA"/>
</dbReference>
<protein>
    <submittedName>
        <fullName evidence="3">CAAX protease self-immunity</fullName>
    </submittedName>
</protein>
<name>A0A1I0EGX2_9FIRM</name>
<accession>A0A1I0EGX2</accession>
<feature type="transmembrane region" description="Helical" evidence="1">
    <location>
        <begin position="173"/>
        <end position="193"/>
    </location>
</feature>
<keyword evidence="4" id="KW-1185">Reference proteome</keyword>
<dbReference type="Pfam" id="PF02517">
    <property type="entry name" value="Rce1-like"/>
    <property type="match status" value="1"/>
</dbReference>
<dbReference type="OrthoDB" id="449657at2"/>
<feature type="transmembrane region" description="Helical" evidence="1">
    <location>
        <begin position="72"/>
        <end position="95"/>
    </location>
</feature>
<dbReference type="AlphaFoldDB" id="A0A1I0EGX2"/>
<sequence>MKKKKEAVFILIRIVMCCGVMAMVDGVIKPGYAKKSLVKCILFLAVPLVYFWRHKDLSLKEIFLWKKGSGKLVFGLAAGLYLGILGTYLVTRNILDYSGITGALSSNAGVTGKRFIWVALYISFANSFLEEFFFRGFAFLTMKKYITRKAAYILSSAMFSLYHTAMMTGWFSAGVYVMVLLGLYIGAMIFNYLNEKDGTIYGSWFVHMSADFSISTIGLILFGIL</sequence>
<keyword evidence="1" id="KW-1133">Transmembrane helix</keyword>
<dbReference type="GO" id="GO:0004175">
    <property type="term" value="F:endopeptidase activity"/>
    <property type="evidence" value="ECO:0007669"/>
    <property type="project" value="UniProtKB-ARBA"/>
</dbReference>
<feature type="transmembrane region" description="Helical" evidence="1">
    <location>
        <begin position="205"/>
        <end position="224"/>
    </location>
</feature>
<reference evidence="3 4" key="1">
    <citation type="submission" date="2016-10" db="EMBL/GenBank/DDBJ databases">
        <authorList>
            <person name="de Groot N.N."/>
        </authorList>
    </citation>
    <scope>NUCLEOTIDE SEQUENCE [LARGE SCALE GENOMIC DNA]</scope>
    <source>
        <strain evidence="3 4">DSM 1801</strain>
    </source>
</reference>
<organism evidence="3 4">
    <name type="scientific">[Clostridium] polysaccharolyticum</name>
    <dbReference type="NCBI Taxonomy" id="29364"/>
    <lineage>
        <taxon>Bacteria</taxon>
        <taxon>Bacillati</taxon>
        <taxon>Bacillota</taxon>
        <taxon>Clostridia</taxon>
        <taxon>Lachnospirales</taxon>
        <taxon>Lachnospiraceae</taxon>
    </lineage>
</organism>
<evidence type="ECO:0000259" key="2">
    <source>
        <dbReference type="Pfam" id="PF02517"/>
    </source>
</evidence>
<dbReference type="InterPro" id="IPR003675">
    <property type="entry name" value="Rce1/LyrA-like_dom"/>
</dbReference>
<feature type="transmembrane region" description="Helical" evidence="1">
    <location>
        <begin position="7"/>
        <end position="24"/>
    </location>
</feature>
<dbReference type="GO" id="GO:0006508">
    <property type="term" value="P:proteolysis"/>
    <property type="evidence" value="ECO:0007669"/>
    <property type="project" value="UniProtKB-KW"/>
</dbReference>
<evidence type="ECO:0000313" key="4">
    <source>
        <dbReference type="Proteomes" id="UP000199800"/>
    </source>
</evidence>
<feature type="domain" description="CAAX prenyl protease 2/Lysostaphin resistance protein A-like" evidence="2">
    <location>
        <begin position="115"/>
        <end position="212"/>
    </location>
</feature>
<dbReference type="Proteomes" id="UP000199800">
    <property type="component" value="Unassembled WGS sequence"/>
</dbReference>
<keyword evidence="3" id="KW-0645">Protease</keyword>
<dbReference type="RefSeq" id="WP_092478511.1">
    <property type="nucleotide sequence ID" value="NZ_FOHN01000021.1"/>
</dbReference>
<gene>
    <name evidence="3" type="ORF">SAMN04487772_12124</name>
</gene>
<feature type="transmembrane region" description="Helical" evidence="1">
    <location>
        <begin position="36"/>
        <end position="52"/>
    </location>
</feature>
<feature type="transmembrane region" description="Helical" evidence="1">
    <location>
        <begin position="115"/>
        <end position="138"/>
    </location>
</feature>
<dbReference type="GO" id="GO:0080120">
    <property type="term" value="P:CAAX-box protein maturation"/>
    <property type="evidence" value="ECO:0007669"/>
    <property type="project" value="UniProtKB-ARBA"/>
</dbReference>
<feature type="transmembrane region" description="Helical" evidence="1">
    <location>
        <begin position="150"/>
        <end position="167"/>
    </location>
</feature>
<evidence type="ECO:0000313" key="3">
    <source>
        <dbReference type="EMBL" id="SET44563.1"/>
    </source>
</evidence>
<keyword evidence="3" id="KW-0378">Hydrolase</keyword>
<proteinExistence type="predicted"/>
<dbReference type="STRING" id="29364.SAMN04487772_12124"/>
<keyword evidence="1" id="KW-0472">Membrane</keyword>
<keyword evidence="1" id="KW-0812">Transmembrane</keyword>
<evidence type="ECO:0000256" key="1">
    <source>
        <dbReference type="SAM" id="Phobius"/>
    </source>
</evidence>